<keyword evidence="2" id="KW-1185">Reference proteome</keyword>
<sequence length="259" mass="29164">MFSYIDESMTSDEYDDNDDANFEASSAAILKTTCVFLQHKVKIQTNANIEELRRIEYRMMLTLSAPGGATTREKSMYNRSAIKVSRFPRGKLMQIKRLARLINLLKLSAAAVPRAVQLPIISNTSDISSDIPKTVRFIGDIRLQRLPIRAGRWFCQVLRSMESCRVAAQSCDYHIASQPTTGELEHLILQDRDSYRVAFWLVGADTANYNDEGGNMAATVAVNTAIKLIRLLPKRPLGKRIVDIWLTLVEHAVQVQPHA</sequence>
<comment type="caution">
    <text evidence="1">The sequence shown here is derived from an EMBL/GenBank/DDBJ whole genome shotgun (WGS) entry which is preliminary data.</text>
</comment>
<protein>
    <submittedName>
        <fullName evidence="1">Uncharacterized protein</fullName>
    </submittedName>
</protein>
<evidence type="ECO:0000313" key="1">
    <source>
        <dbReference type="EMBL" id="TRX89053.1"/>
    </source>
</evidence>
<organism evidence="1 2">
    <name type="scientific">Xylaria flabelliformis</name>
    <dbReference type="NCBI Taxonomy" id="2512241"/>
    <lineage>
        <taxon>Eukaryota</taxon>
        <taxon>Fungi</taxon>
        <taxon>Dikarya</taxon>
        <taxon>Ascomycota</taxon>
        <taxon>Pezizomycotina</taxon>
        <taxon>Sordariomycetes</taxon>
        <taxon>Xylariomycetidae</taxon>
        <taxon>Xylariales</taxon>
        <taxon>Xylariaceae</taxon>
        <taxon>Xylaria</taxon>
    </lineage>
</organism>
<proteinExistence type="predicted"/>
<dbReference type="Proteomes" id="UP000319160">
    <property type="component" value="Unassembled WGS sequence"/>
</dbReference>
<dbReference type="AlphaFoldDB" id="A0A553HM62"/>
<reference evidence="2" key="1">
    <citation type="submission" date="2019-06" db="EMBL/GenBank/DDBJ databases">
        <title>Draft genome sequence of the griseofulvin-producing fungus Xylaria cubensis strain G536.</title>
        <authorList>
            <person name="Mead M.E."/>
            <person name="Raja H.A."/>
            <person name="Steenwyk J.L."/>
            <person name="Knowles S.L."/>
            <person name="Oberlies N.H."/>
            <person name="Rokas A."/>
        </authorList>
    </citation>
    <scope>NUCLEOTIDE SEQUENCE [LARGE SCALE GENOMIC DNA]</scope>
    <source>
        <strain evidence="2">G536</strain>
    </source>
</reference>
<accession>A0A553HM62</accession>
<dbReference type="EMBL" id="VFLP01000075">
    <property type="protein sequence ID" value="TRX89053.1"/>
    <property type="molecule type" value="Genomic_DNA"/>
</dbReference>
<gene>
    <name evidence="1" type="ORF">FHL15_010072</name>
</gene>
<name>A0A553HM62_9PEZI</name>
<evidence type="ECO:0000313" key="2">
    <source>
        <dbReference type="Proteomes" id="UP000319160"/>
    </source>
</evidence>